<dbReference type="Proteomes" id="UP000253083">
    <property type="component" value="Unassembled WGS sequence"/>
</dbReference>
<feature type="domain" description="Glucose-6-phosphate dehydrogenase NAD-binding" evidence="8">
    <location>
        <begin position="8"/>
        <end position="180"/>
    </location>
</feature>
<feature type="binding site" evidence="7">
    <location>
        <position position="45"/>
    </location>
    <ligand>
        <name>NADP(+)</name>
        <dbReference type="ChEBI" id="CHEBI:58349"/>
    </ligand>
</feature>
<accession>A0A395JHY8</accession>
<dbReference type="PIRSF" id="PIRSF000110">
    <property type="entry name" value="G6PD"/>
    <property type="match status" value="1"/>
</dbReference>
<keyword evidence="5 7" id="KW-0560">Oxidoreductase</keyword>
<dbReference type="RefSeq" id="WP_113954748.1">
    <property type="nucleotide sequence ID" value="NZ_QNRT01000003.1"/>
</dbReference>
<feature type="active site" description="Proton acceptor" evidence="7">
    <location>
        <position position="233"/>
    </location>
</feature>
<dbReference type="InterPro" id="IPR019796">
    <property type="entry name" value="G6P_DH_AS"/>
</dbReference>
<dbReference type="GO" id="GO:0005829">
    <property type="term" value="C:cytosol"/>
    <property type="evidence" value="ECO:0007669"/>
    <property type="project" value="TreeGrafter"/>
</dbReference>
<dbReference type="Pfam" id="PF02781">
    <property type="entry name" value="G6PD_C"/>
    <property type="match status" value="1"/>
</dbReference>
<name>A0A395JHY8_9GAMM</name>
<keyword evidence="6 7" id="KW-0119">Carbohydrate metabolism</keyword>
<dbReference type="GO" id="GO:0006006">
    <property type="term" value="P:glucose metabolic process"/>
    <property type="evidence" value="ECO:0007669"/>
    <property type="project" value="UniProtKB-KW"/>
</dbReference>
<organism evidence="10 11">
    <name type="scientific">Arenicella xantha</name>
    <dbReference type="NCBI Taxonomy" id="644221"/>
    <lineage>
        <taxon>Bacteria</taxon>
        <taxon>Pseudomonadati</taxon>
        <taxon>Pseudomonadota</taxon>
        <taxon>Gammaproteobacteria</taxon>
        <taxon>Arenicellales</taxon>
        <taxon>Arenicellaceae</taxon>
        <taxon>Arenicella</taxon>
    </lineage>
</organism>
<evidence type="ECO:0000256" key="3">
    <source>
        <dbReference type="ARBA" id="ARBA00022526"/>
    </source>
</evidence>
<dbReference type="GO" id="GO:0004345">
    <property type="term" value="F:glucose-6-phosphate dehydrogenase activity"/>
    <property type="evidence" value="ECO:0007669"/>
    <property type="project" value="UniProtKB-UniRule"/>
</dbReference>
<evidence type="ECO:0000313" key="11">
    <source>
        <dbReference type="Proteomes" id="UP000253083"/>
    </source>
</evidence>
<proteinExistence type="inferred from homology"/>
<feature type="binding site" evidence="7">
    <location>
        <position position="228"/>
    </location>
    <ligand>
        <name>substrate</name>
    </ligand>
</feature>
<feature type="binding site" evidence="7">
    <location>
        <position position="333"/>
    </location>
    <ligand>
        <name>substrate</name>
    </ligand>
</feature>
<dbReference type="InterPro" id="IPR022675">
    <property type="entry name" value="G6P_DH_C"/>
</dbReference>
<dbReference type="EC" id="1.1.1.49" evidence="7"/>
<dbReference type="FunCoup" id="A0A395JHY8">
    <property type="interactions" value="479"/>
</dbReference>
<dbReference type="InParanoid" id="A0A395JHY8"/>
<evidence type="ECO:0000313" key="10">
    <source>
        <dbReference type="EMBL" id="RBP49747.1"/>
    </source>
</evidence>
<sequence length="486" mass="55260">MLKTCNIVIVGGEGDLAFRKLYPALYSLHKESLLAESSKIVGFGRGKFTPEKFIANMRKWTEESDYVNNVDDESWASFSERVLHFVGDATDPKDIKKLQKEMGDGEIVFYLSTPPSIFAPICKAMGEAGAVADTTRLVVEKPLGSSRESFNDINNTLFETFEEHQIYRIDHYLGKETVQNLLALRFSNIFFEPLWNRHYIDHVQVTVAESVGAGGRWSYYNESGALRDMVQNHLLQLVCLVAMEFPSRNKADDIRDEKLKVIRSLKPIDASNVQTLTVRGQYTEGSVSQKLVPGYLQEKDALPASDTETFVAIKAEIQNNRWQGVPFYLRTGKRMAERYSEIVIQFKPVIFKFIDIDPNAINNNQLVIRLQPNEGVEMKLMNKVPGLSEKTTLQNVGLNLSFEEAFEEHRSPSAYERLILDVTRGDQTLFMRSDELRGAWRWVDGMIDGWETVQQKPQKYKSGSAGPDDALGLLIKDGRKWQDYEG</sequence>
<dbReference type="OrthoDB" id="9802739at2"/>
<comment type="caution">
    <text evidence="7">Lacks conserved residue(s) required for the propagation of feature annotation.</text>
</comment>
<evidence type="ECO:0000256" key="6">
    <source>
        <dbReference type="ARBA" id="ARBA00023277"/>
    </source>
</evidence>
<feature type="binding site" evidence="7">
    <location>
        <position position="175"/>
    </location>
    <ligand>
        <name>substrate</name>
    </ligand>
</feature>
<feature type="binding site" evidence="7">
    <location>
        <position position="141"/>
    </location>
    <ligand>
        <name>NADP(+)</name>
        <dbReference type="ChEBI" id="CHEBI:58349"/>
    </ligand>
</feature>
<dbReference type="NCBIfam" id="TIGR00871">
    <property type="entry name" value="zwf"/>
    <property type="match status" value="1"/>
</dbReference>
<dbReference type="EMBL" id="QNRT01000003">
    <property type="protein sequence ID" value="RBP49747.1"/>
    <property type="molecule type" value="Genomic_DNA"/>
</dbReference>
<dbReference type="HAMAP" id="MF_00966">
    <property type="entry name" value="G6PD"/>
    <property type="match status" value="1"/>
</dbReference>
<gene>
    <name evidence="7" type="primary">zwf</name>
    <name evidence="10" type="ORF">DFR28_103172</name>
</gene>
<keyword evidence="11" id="KW-1185">Reference proteome</keyword>
<dbReference type="UniPathway" id="UPA00115">
    <property type="reaction ID" value="UER00408"/>
</dbReference>
<evidence type="ECO:0000259" key="8">
    <source>
        <dbReference type="Pfam" id="PF00479"/>
    </source>
</evidence>
<dbReference type="SUPFAM" id="SSF51735">
    <property type="entry name" value="NAD(P)-binding Rossmann-fold domains"/>
    <property type="match status" value="1"/>
</dbReference>
<dbReference type="GO" id="GO:0050661">
    <property type="term" value="F:NADP binding"/>
    <property type="evidence" value="ECO:0007669"/>
    <property type="project" value="UniProtKB-UniRule"/>
</dbReference>
<dbReference type="Gene3D" id="3.30.360.10">
    <property type="entry name" value="Dihydrodipicolinate Reductase, domain 2"/>
    <property type="match status" value="1"/>
</dbReference>
<dbReference type="InterPro" id="IPR036291">
    <property type="entry name" value="NAD(P)-bd_dom_sf"/>
</dbReference>
<keyword evidence="3 7" id="KW-0313">Glucose metabolism</keyword>
<dbReference type="PANTHER" id="PTHR23429">
    <property type="entry name" value="GLUCOSE-6-PHOSPHATE 1-DEHYDROGENASE G6PD"/>
    <property type="match status" value="1"/>
</dbReference>
<evidence type="ECO:0000256" key="4">
    <source>
        <dbReference type="ARBA" id="ARBA00022857"/>
    </source>
</evidence>
<comment type="caution">
    <text evidence="10">The sequence shown here is derived from an EMBL/GenBank/DDBJ whole genome shotgun (WGS) entry which is preliminary data.</text>
</comment>
<dbReference type="AlphaFoldDB" id="A0A395JHY8"/>
<dbReference type="PRINTS" id="PR00079">
    <property type="entry name" value="G6PDHDRGNASE"/>
</dbReference>
<dbReference type="Gene3D" id="3.40.50.720">
    <property type="entry name" value="NAD(P)-binding Rossmann-like Domain"/>
    <property type="match status" value="1"/>
</dbReference>
<dbReference type="InterPro" id="IPR001282">
    <property type="entry name" value="G6P_DH"/>
</dbReference>
<feature type="binding site" evidence="7">
    <location>
        <position position="171"/>
    </location>
    <ligand>
        <name>substrate</name>
    </ligand>
</feature>
<evidence type="ECO:0000256" key="7">
    <source>
        <dbReference type="HAMAP-Rule" id="MF_00966"/>
    </source>
</evidence>
<protein>
    <recommendedName>
        <fullName evidence="7">Glucose-6-phosphate 1-dehydrogenase</fullName>
        <shortName evidence="7">G6PD</shortName>
        <ecNumber evidence="7">1.1.1.49</ecNumber>
    </recommendedName>
</protein>
<keyword evidence="4 7" id="KW-0521">NADP</keyword>
<comment type="function">
    <text evidence="7">Catalyzes the oxidation of glucose 6-phosphate to 6-phosphogluconolactone.</text>
</comment>
<dbReference type="PROSITE" id="PS00069">
    <property type="entry name" value="G6P_DEHYDROGENASE"/>
    <property type="match status" value="1"/>
</dbReference>
<evidence type="ECO:0000259" key="9">
    <source>
        <dbReference type="Pfam" id="PF02781"/>
    </source>
</evidence>
<feature type="binding site" evidence="7">
    <location>
        <position position="209"/>
    </location>
    <ligand>
        <name>substrate</name>
    </ligand>
</feature>
<dbReference type="PANTHER" id="PTHR23429:SF0">
    <property type="entry name" value="GLUCOSE-6-PHOSPHATE 1-DEHYDROGENASE"/>
    <property type="match status" value="1"/>
</dbReference>
<dbReference type="Pfam" id="PF00479">
    <property type="entry name" value="G6PD_N"/>
    <property type="match status" value="1"/>
</dbReference>
<reference evidence="10 11" key="1">
    <citation type="submission" date="2018-06" db="EMBL/GenBank/DDBJ databases">
        <title>Genomic Encyclopedia of Type Strains, Phase IV (KMG-IV): sequencing the most valuable type-strain genomes for metagenomic binning, comparative biology and taxonomic classification.</title>
        <authorList>
            <person name="Goeker M."/>
        </authorList>
    </citation>
    <scope>NUCLEOTIDE SEQUENCE [LARGE SCALE GENOMIC DNA]</scope>
    <source>
        <strain evidence="10 11">DSM 24032</strain>
    </source>
</reference>
<dbReference type="InterPro" id="IPR022674">
    <property type="entry name" value="G6P_DH_NAD-bd"/>
</dbReference>
<dbReference type="SUPFAM" id="SSF55347">
    <property type="entry name" value="Glyceraldehyde-3-phosphate dehydrogenase-like, C-terminal domain"/>
    <property type="match status" value="1"/>
</dbReference>
<evidence type="ECO:0000256" key="2">
    <source>
        <dbReference type="ARBA" id="ARBA00009975"/>
    </source>
</evidence>
<evidence type="ECO:0000256" key="5">
    <source>
        <dbReference type="ARBA" id="ARBA00023002"/>
    </source>
</evidence>
<feature type="domain" description="Glucose-6-phosphate dehydrogenase C-terminal" evidence="9">
    <location>
        <begin position="182"/>
        <end position="482"/>
    </location>
</feature>
<evidence type="ECO:0000256" key="1">
    <source>
        <dbReference type="ARBA" id="ARBA00004937"/>
    </source>
</evidence>
<comment type="pathway">
    <text evidence="1 7">Carbohydrate degradation; pentose phosphate pathway; D-ribulose 5-phosphate from D-glucose 6-phosphate (oxidative stage): step 1/3.</text>
</comment>
<comment type="catalytic activity">
    <reaction evidence="7">
        <text>D-glucose 6-phosphate + NADP(+) = 6-phospho-D-glucono-1,5-lactone + NADPH + H(+)</text>
        <dbReference type="Rhea" id="RHEA:15841"/>
        <dbReference type="ChEBI" id="CHEBI:15378"/>
        <dbReference type="ChEBI" id="CHEBI:57783"/>
        <dbReference type="ChEBI" id="CHEBI:57955"/>
        <dbReference type="ChEBI" id="CHEBI:58349"/>
        <dbReference type="ChEBI" id="CHEBI:61548"/>
        <dbReference type="EC" id="1.1.1.49"/>
    </reaction>
</comment>
<dbReference type="GO" id="GO:0009051">
    <property type="term" value="P:pentose-phosphate shunt, oxidative branch"/>
    <property type="evidence" value="ECO:0007669"/>
    <property type="project" value="TreeGrafter"/>
</dbReference>
<comment type="similarity">
    <text evidence="2 7">Belongs to the glucose-6-phosphate dehydrogenase family.</text>
</comment>